<organism evidence="1 2">
    <name type="scientific">Flexivirga endophytica</name>
    <dbReference type="NCBI Taxonomy" id="1849103"/>
    <lineage>
        <taxon>Bacteria</taxon>
        <taxon>Bacillati</taxon>
        <taxon>Actinomycetota</taxon>
        <taxon>Actinomycetes</taxon>
        <taxon>Micrococcales</taxon>
        <taxon>Dermacoccaceae</taxon>
        <taxon>Flexivirga</taxon>
    </lineage>
</organism>
<dbReference type="Proteomes" id="UP000636793">
    <property type="component" value="Unassembled WGS sequence"/>
</dbReference>
<keyword evidence="2" id="KW-1185">Reference proteome</keyword>
<proteinExistence type="predicted"/>
<dbReference type="AlphaFoldDB" id="A0A916TFZ3"/>
<accession>A0A916TFZ3</accession>
<comment type="caution">
    <text evidence="1">The sequence shown here is derived from an EMBL/GenBank/DDBJ whole genome shotgun (WGS) entry which is preliminary data.</text>
</comment>
<reference evidence="1" key="1">
    <citation type="journal article" date="2014" name="Int. J. Syst. Evol. Microbiol.">
        <title>Complete genome sequence of Corynebacterium casei LMG S-19264T (=DSM 44701T), isolated from a smear-ripened cheese.</title>
        <authorList>
            <consortium name="US DOE Joint Genome Institute (JGI-PGF)"/>
            <person name="Walter F."/>
            <person name="Albersmeier A."/>
            <person name="Kalinowski J."/>
            <person name="Ruckert C."/>
        </authorList>
    </citation>
    <scope>NUCLEOTIDE SEQUENCE</scope>
    <source>
        <strain evidence="1">CGMCC 1.15085</strain>
    </source>
</reference>
<reference evidence="1" key="2">
    <citation type="submission" date="2020-09" db="EMBL/GenBank/DDBJ databases">
        <authorList>
            <person name="Sun Q."/>
            <person name="Zhou Y."/>
        </authorList>
    </citation>
    <scope>NUCLEOTIDE SEQUENCE</scope>
    <source>
        <strain evidence="1">CGMCC 1.15085</strain>
    </source>
</reference>
<dbReference type="RefSeq" id="WP_188838373.1">
    <property type="nucleotide sequence ID" value="NZ_BMHI01000005.1"/>
</dbReference>
<evidence type="ECO:0000313" key="2">
    <source>
        <dbReference type="Proteomes" id="UP000636793"/>
    </source>
</evidence>
<name>A0A916TFZ3_9MICO</name>
<protein>
    <submittedName>
        <fullName evidence="1">Uncharacterized protein</fullName>
    </submittedName>
</protein>
<gene>
    <name evidence="1" type="ORF">GCM10011492_35730</name>
</gene>
<sequence>MAKIITTSCEWCGDIELAAGTAQLDIPVRARNDPTMRFTCPRCNRTGSQRVPERVVMLLLRAGVQVAVGPEQGSDSLHRHG</sequence>
<dbReference type="EMBL" id="BMHI01000005">
    <property type="protein sequence ID" value="GGB41640.1"/>
    <property type="molecule type" value="Genomic_DNA"/>
</dbReference>
<evidence type="ECO:0000313" key="1">
    <source>
        <dbReference type="EMBL" id="GGB41640.1"/>
    </source>
</evidence>